<evidence type="ECO:0000256" key="6">
    <source>
        <dbReference type="ARBA" id="ARBA00031445"/>
    </source>
</evidence>
<comment type="subcellular location">
    <subcellularLocation>
        <location evidence="10">Cell membrane</location>
    </subcellularLocation>
</comment>
<evidence type="ECO:0000256" key="10">
    <source>
        <dbReference type="RuleBase" id="RU365103"/>
    </source>
</evidence>
<evidence type="ECO:0000256" key="8">
    <source>
        <dbReference type="PIRSR" id="PIRSR639901-1"/>
    </source>
</evidence>
<dbReference type="GeneID" id="83881296"/>
<comment type="pathway">
    <text evidence="2 10">Bacterial outer membrane biogenesis; LPS core biosynthesis.</text>
</comment>
<dbReference type="AlphaFoldDB" id="A0A0P1IRI4"/>
<protein>
    <recommendedName>
        <fullName evidence="4 10">3-deoxy-D-manno-octulosonic acid transferase</fullName>
        <shortName evidence="10">Kdo transferase</shortName>
        <ecNumber evidence="3 10">2.4.99.12</ecNumber>
    </recommendedName>
    <alternativeName>
        <fullName evidence="6 10">Lipid IV(A) 3-deoxy-D-manno-octulosonic acid transferase</fullName>
    </alternativeName>
</protein>
<dbReference type="EC" id="2.4.99.12" evidence="3 10"/>
<feature type="active site" description="Proton acceptor" evidence="8">
    <location>
        <position position="68"/>
    </location>
</feature>
<keyword evidence="10" id="KW-1003">Cell membrane</keyword>
<dbReference type="GO" id="GO:0009245">
    <property type="term" value="P:lipid A biosynthetic process"/>
    <property type="evidence" value="ECO:0007669"/>
    <property type="project" value="TreeGrafter"/>
</dbReference>
<dbReference type="GO" id="GO:0043842">
    <property type="term" value="F:Kdo transferase activity"/>
    <property type="evidence" value="ECO:0007669"/>
    <property type="project" value="UniProtKB-EC"/>
</dbReference>
<dbReference type="UniPathway" id="UPA00958"/>
<proteinExistence type="inferred from homology"/>
<dbReference type="Gene3D" id="3.40.50.2000">
    <property type="entry name" value="Glycogen Phosphorylase B"/>
    <property type="match status" value="1"/>
</dbReference>
<comment type="similarity">
    <text evidence="10">Belongs to the glycosyltransferase group 1 family.</text>
</comment>
<dbReference type="PANTHER" id="PTHR42755:SF1">
    <property type="entry name" value="3-DEOXY-D-MANNO-OCTULOSONIC ACID TRANSFERASE, MITOCHONDRIAL-RELATED"/>
    <property type="match status" value="1"/>
</dbReference>
<evidence type="ECO:0000256" key="2">
    <source>
        <dbReference type="ARBA" id="ARBA00004713"/>
    </source>
</evidence>
<evidence type="ECO:0000313" key="13">
    <source>
        <dbReference type="Proteomes" id="UP000051870"/>
    </source>
</evidence>
<sequence length="425" mass="45731">MAPAPLTLTIRLYKALTAIGAPLALCAARRRFEATNGPMDRLTERKGQPSLARPDGPLIWMHAVSVGEFLSILDLVGDLVKRDTSVLVTTTTTTAADIAAKRLPEGAFHQFAPLDTPQATRRFLDFWAPDLAIFVESEIWPNQILACETRGIPRALINARLSAKSVASWHKRPKTAQALFSRFDRIMCQTDSTRDALAAFVTKDAALSTSGDMKAAAAPLPVDTAEAQTLGVDIGDRPVWVASSTHEGEESIVSAAHGIVTSQAQNALLILAPRHPERGDAIETQLRADGWNVARRSAGTPITPETQVYLADTLGETGLWYHLSPIVLVAGSFAPVGGHNPYEPAHFDCAILHGPLYANFAQAYGEMADCDAALEVEDATALGLSVAGLFNSPRLRTLQDNAHTYVTAAKNNRDTVVQTLLSLRT</sequence>
<dbReference type="Proteomes" id="UP000051870">
    <property type="component" value="Unassembled WGS sequence"/>
</dbReference>
<dbReference type="GO" id="GO:0009244">
    <property type="term" value="P:lipopolysaccharide core region biosynthetic process"/>
    <property type="evidence" value="ECO:0007669"/>
    <property type="project" value="UniProtKB-UniRule"/>
</dbReference>
<accession>A0A0P1IRI4</accession>
<gene>
    <name evidence="12" type="primary">waaA_2</name>
    <name evidence="12" type="ORF">PH7735_02271</name>
</gene>
<feature type="site" description="Transition state stabilizer" evidence="9">
    <location>
        <position position="136"/>
    </location>
</feature>
<dbReference type="STRING" id="1715693.PH7735_02271"/>
<evidence type="ECO:0000256" key="1">
    <source>
        <dbReference type="ARBA" id="ARBA00003394"/>
    </source>
</evidence>
<reference evidence="13" key="1">
    <citation type="submission" date="2015-09" db="EMBL/GenBank/DDBJ databases">
        <authorList>
            <person name="Rodrigo-Torres Lidia"/>
            <person name="Arahal R.David."/>
        </authorList>
    </citation>
    <scope>NUCLEOTIDE SEQUENCE [LARGE SCALE GENOMIC DNA]</scope>
    <source>
        <strain evidence="13">CECT 7735</strain>
    </source>
</reference>
<feature type="site" description="Transition state stabilizer" evidence="9">
    <location>
        <position position="214"/>
    </location>
</feature>
<evidence type="ECO:0000259" key="11">
    <source>
        <dbReference type="Pfam" id="PF04413"/>
    </source>
</evidence>
<dbReference type="InterPro" id="IPR007507">
    <property type="entry name" value="Glycos_transf_N"/>
</dbReference>
<keyword evidence="5 10" id="KW-0808">Transferase</keyword>
<evidence type="ECO:0000256" key="3">
    <source>
        <dbReference type="ARBA" id="ARBA00012621"/>
    </source>
</evidence>
<keyword evidence="13" id="KW-1185">Reference proteome</keyword>
<keyword evidence="12" id="KW-0328">Glycosyltransferase</keyword>
<name>A0A0P1IRI4_9RHOB</name>
<keyword evidence="10" id="KW-0472">Membrane</keyword>
<evidence type="ECO:0000256" key="5">
    <source>
        <dbReference type="ARBA" id="ARBA00022679"/>
    </source>
</evidence>
<evidence type="ECO:0000256" key="9">
    <source>
        <dbReference type="PIRSR" id="PIRSR639901-2"/>
    </source>
</evidence>
<feature type="domain" description="3-deoxy-D-manno-octulosonic-acid transferase N-terminal" evidence="11">
    <location>
        <begin position="41"/>
        <end position="215"/>
    </location>
</feature>
<comment type="catalytic activity">
    <reaction evidence="7 10">
        <text>lipid IVA (E. coli) + CMP-3-deoxy-beta-D-manno-octulosonate = alpha-Kdo-(2-&gt;6)-lipid IVA (E. coli) + CMP + H(+)</text>
        <dbReference type="Rhea" id="RHEA:28066"/>
        <dbReference type="ChEBI" id="CHEBI:15378"/>
        <dbReference type="ChEBI" id="CHEBI:58603"/>
        <dbReference type="ChEBI" id="CHEBI:60364"/>
        <dbReference type="ChEBI" id="CHEBI:60377"/>
        <dbReference type="ChEBI" id="CHEBI:85987"/>
        <dbReference type="EC" id="2.4.99.12"/>
    </reaction>
</comment>
<evidence type="ECO:0000256" key="4">
    <source>
        <dbReference type="ARBA" id="ARBA00019077"/>
    </source>
</evidence>
<dbReference type="Pfam" id="PF04413">
    <property type="entry name" value="Glycos_transf_N"/>
    <property type="match status" value="1"/>
</dbReference>
<comment type="function">
    <text evidence="1 10">Involved in lipopolysaccharide (LPS) biosynthesis. Catalyzes the transfer of 3-deoxy-D-manno-octulosonate (Kdo) residue(s) from CMP-Kdo to lipid IV(A), the tetraacyldisaccharide-1,4'-bisphosphate precursor of lipid A.</text>
</comment>
<organism evidence="12 13">
    <name type="scientific">Shimia thalassica</name>
    <dbReference type="NCBI Taxonomy" id="1715693"/>
    <lineage>
        <taxon>Bacteria</taxon>
        <taxon>Pseudomonadati</taxon>
        <taxon>Pseudomonadota</taxon>
        <taxon>Alphaproteobacteria</taxon>
        <taxon>Rhodobacterales</taxon>
        <taxon>Roseobacteraceae</taxon>
    </lineage>
</organism>
<dbReference type="GO" id="GO:0005886">
    <property type="term" value="C:plasma membrane"/>
    <property type="evidence" value="ECO:0007669"/>
    <property type="project" value="UniProtKB-SubCell"/>
</dbReference>
<evidence type="ECO:0000313" key="12">
    <source>
        <dbReference type="EMBL" id="CUJ99909.1"/>
    </source>
</evidence>
<dbReference type="PANTHER" id="PTHR42755">
    <property type="entry name" value="3-DEOXY-MANNO-OCTULOSONATE CYTIDYLYLTRANSFERASE"/>
    <property type="match status" value="1"/>
</dbReference>
<keyword evidence="10" id="KW-0448">Lipopolysaccharide biosynthesis</keyword>
<evidence type="ECO:0000256" key="7">
    <source>
        <dbReference type="ARBA" id="ARBA00049183"/>
    </source>
</evidence>
<dbReference type="RefSeq" id="WP_058311455.1">
    <property type="nucleotide sequence ID" value="NZ_CYTW01000002.1"/>
</dbReference>
<dbReference type="InterPro" id="IPR038107">
    <property type="entry name" value="Glycos_transf_N_sf"/>
</dbReference>
<dbReference type="Gene3D" id="3.40.50.11720">
    <property type="entry name" value="3-Deoxy-D-manno-octulosonic-acid transferase, N-terminal domain"/>
    <property type="match status" value="1"/>
</dbReference>
<dbReference type="EMBL" id="CYTW01000002">
    <property type="protein sequence ID" value="CUJ99909.1"/>
    <property type="molecule type" value="Genomic_DNA"/>
</dbReference>
<dbReference type="InterPro" id="IPR039901">
    <property type="entry name" value="Kdotransferase"/>
</dbReference>